<keyword evidence="3" id="KW-1185">Reference proteome</keyword>
<evidence type="ECO:0000259" key="1">
    <source>
        <dbReference type="PROSITE" id="PS50177"/>
    </source>
</evidence>
<dbReference type="Gene3D" id="3.10.450.50">
    <property type="match status" value="1"/>
</dbReference>
<accession>A0A4Z1IVQ2</accession>
<proteinExistence type="predicted"/>
<reference evidence="2 3" key="1">
    <citation type="submission" date="2017-12" db="EMBL/GenBank/DDBJ databases">
        <title>Comparative genomics of Botrytis spp.</title>
        <authorList>
            <person name="Valero-Jimenez C.A."/>
            <person name="Tapia P."/>
            <person name="Veloso J."/>
            <person name="Silva-Moreno E."/>
            <person name="Staats M."/>
            <person name="Valdes J.H."/>
            <person name="Van Kan J.A.L."/>
        </authorList>
    </citation>
    <scope>NUCLEOTIDE SEQUENCE [LARGE SCALE GENOMIC DNA]</scope>
    <source>
        <strain evidence="2 3">MUCL11595</strain>
    </source>
</reference>
<dbReference type="InterPro" id="IPR032710">
    <property type="entry name" value="NTF2-like_dom_sf"/>
</dbReference>
<organism evidence="2 3">
    <name type="scientific">Botryotinia convoluta</name>
    <dbReference type="NCBI Taxonomy" id="54673"/>
    <lineage>
        <taxon>Eukaryota</taxon>
        <taxon>Fungi</taxon>
        <taxon>Dikarya</taxon>
        <taxon>Ascomycota</taxon>
        <taxon>Pezizomycotina</taxon>
        <taxon>Leotiomycetes</taxon>
        <taxon>Helotiales</taxon>
        <taxon>Sclerotiniaceae</taxon>
        <taxon>Botryotinia</taxon>
    </lineage>
</organism>
<dbReference type="AlphaFoldDB" id="A0A4Z1IVQ2"/>
<dbReference type="EMBL" id="PQXN01000002">
    <property type="protein sequence ID" value="TGO65446.1"/>
    <property type="molecule type" value="Genomic_DNA"/>
</dbReference>
<dbReference type="InterPro" id="IPR018222">
    <property type="entry name" value="Nuclear_transport_factor_2_euk"/>
</dbReference>
<gene>
    <name evidence="2" type="ORF">BCON_0002g00280</name>
</gene>
<protein>
    <recommendedName>
        <fullName evidence="1">NTF2 domain-containing protein</fullName>
    </recommendedName>
</protein>
<dbReference type="Proteomes" id="UP000297527">
    <property type="component" value="Unassembled WGS sequence"/>
</dbReference>
<comment type="caution">
    <text evidence="2">The sequence shown here is derived from an EMBL/GenBank/DDBJ whole genome shotgun (WGS) entry which is preliminary data.</text>
</comment>
<dbReference type="SUPFAM" id="SSF54427">
    <property type="entry name" value="NTF2-like"/>
    <property type="match status" value="1"/>
</dbReference>
<feature type="domain" description="NTF2" evidence="1">
    <location>
        <begin position="16"/>
        <end position="170"/>
    </location>
</feature>
<evidence type="ECO:0000313" key="3">
    <source>
        <dbReference type="Proteomes" id="UP000297527"/>
    </source>
</evidence>
<dbReference type="OrthoDB" id="25408at2759"/>
<sequence>MSNPTKDIQAELATKAADIFVESFYEALNKPNLRSTITSFYIKPSALAPAEASITINGNIVPTPSAFQETFEDKIGKTSYEAQAYDAHVINPNYNIGVEESKLGPDKDGRKISIAIMVSGQVKYTSKNGDEGEERGFMENFVLVPNVEARNPKAPKGIKKWLIQNWCFEVSKSREYEANMGREDWLENPILNSRLESALYGKQHCSANRSNATLRKALMVGQPMADSFWAPLKRLKFDIKSGQMTRLQECQRFGDGQIYVLRQDYGLTSW</sequence>
<dbReference type="PROSITE" id="PS50177">
    <property type="entry name" value="NTF2_DOMAIN"/>
    <property type="match status" value="1"/>
</dbReference>
<name>A0A4Z1IVQ2_9HELO</name>
<evidence type="ECO:0000313" key="2">
    <source>
        <dbReference type="EMBL" id="TGO65446.1"/>
    </source>
</evidence>